<dbReference type="Pfam" id="PF00990">
    <property type="entry name" value="GGDEF"/>
    <property type="match status" value="1"/>
</dbReference>
<dbReference type="Proteomes" id="UP000239485">
    <property type="component" value="Unassembled WGS sequence"/>
</dbReference>
<dbReference type="PROSITE" id="PS50887">
    <property type="entry name" value="GGDEF"/>
    <property type="match status" value="1"/>
</dbReference>
<comment type="caution">
    <text evidence="3">The sequence shown here is derived from an EMBL/GenBank/DDBJ whole genome shotgun (WGS) entry which is preliminary data.</text>
</comment>
<dbReference type="SUPFAM" id="SSF141868">
    <property type="entry name" value="EAL domain-like"/>
    <property type="match status" value="1"/>
</dbReference>
<dbReference type="Pfam" id="PF00563">
    <property type="entry name" value="EAL"/>
    <property type="match status" value="1"/>
</dbReference>
<dbReference type="EMBL" id="PTJD01000021">
    <property type="protein sequence ID" value="PPK90885.1"/>
    <property type="molecule type" value="Genomic_DNA"/>
</dbReference>
<dbReference type="Pfam" id="PF13185">
    <property type="entry name" value="GAF_2"/>
    <property type="match status" value="1"/>
</dbReference>
<dbReference type="InterPro" id="IPR035919">
    <property type="entry name" value="EAL_sf"/>
</dbReference>
<dbReference type="InterPro" id="IPR029787">
    <property type="entry name" value="Nucleotide_cyclase"/>
</dbReference>
<dbReference type="InterPro" id="IPR000160">
    <property type="entry name" value="GGDEF_dom"/>
</dbReference>
<dbReference type="SUPFAM" id="SSF55073">
    <property type="entry name" value="Nucleotide cyclase"/>
    <property type="match status" value="1"/>
</dbReference>
<sequence length="617" mass="66697">MNKEQALTTAVGRLADAAIRDFSSGGILRELREAAAVALGGTGTAVAVMAVRESAGSACARVAHSDEQVTDLERLQEELQQGPCRDAVDWDAMVTVTDIAAQQQRWPQFAAEASALGLRAVAAVPLRARGRVWGVLDLYRTRARAWPERELAVARLLADVAASYLVMASDRDAAYLAHLEIEHRSMHDQLTGLPNRSVLHDRIEHALATATRRDRVLAVAFLDLDRFKEVNDTFGHAAGDDVLIEITRRINATLRAGDTLARLAGDEFVLLCEDLPAKAPELDRTVAAITARLRAALSQPVRVAGEDLVVSASIGIAVSHAGPSAQELLQDADVAMYAAKERGRNTVVVRDHTRGATVGFGRRLQRDLGKALESGQLLLHYQPILDATDERIEAVEALLRWQHPEHGLLTAQQFIHHAGCNGFLSRLAAWVVETACAQLATWRRELGESAPRVIFCNVGPRELADPALREAITISLSTHELKTADIGLEVLEDAFADPALASVLGDYSCAGHPLAVDDFGTGYSSLSRIIGLPVSYAKIDQSFVAGLPDDARCRSLLNAVLTVAGSLDLRVIAEGVETEAQKVYLTGAGCHLLQGYHLARPQTVDDVTRLVTHYNRS</sequence>
<dbReference type="CDD" id="cd01948">
    <property type="entry name" value="EAL"/>
    <property type="match status" value="1"/>
</dbReference>
<dbReference type="FunFam" id="3.30.70.270:FF:000001">
    <property type="entry name" value="Diguanylate cyclase domain protein"/>
    <property type="match status" value="1"/>
</dbReference>
<dbReference type="PANTHER" id="PTHR44757">
    <property type="entry name" value="DIGUANYLATE CYCLASE DGCP"/>
    <property type="match status" value="1"/>
</dbReference>
<dbReference type="Gene3D" id="3.30.450.40">
    <property type="match status" value="1"/>
</dbReference>
<dbReference type="SMART" id="SM00267">
    <property type="entry name" value="GGDEF"/>
    <property type="match status" value="1"/>
</dbReference>
<dbReference type="CDD" id="cd01949">
    <property type="entry name" value="GGDEF"/>
    <property type="match status" value="1"/>
</dbReference>
<name>A0A2S6ICA6_9ACTN</name>
<reference evidence="3 4" key="1">
    <citation type="submission" date="2018-02" db="EMBL/GenBank/DDBJ databases">
        <title>Genomic Encyclopedia of Archaeal and Bacterial Type Strains, Phase II (KMG-II): from individual species to whole genera.</title>
        <authorList>
            <person name="Goeker M."/>
        </authorList>
    </citation>
    <scope>NUCLEOTIDE SEQUENCE [LARGE SCALE GENOMIC DNA]</scope>
    <source>
        <strain evidence="3 4">DSM 22857</strain>
    </source>
</reference>
<dbReference type="Gene3D" id="3.30.70.270">
    <property type="match status" value="1"/>
</dbReference>
<evidence type="ECO:0000259" key="1">
    <source>
        <dbReference type="PROSITE" id="PS50883"/>
    </source>
</evidence>
<proteinExistence type="predicted"/>
<evidence type="ECO:0000313" key="4">
    <source>
        <dbReference type="Proteomes" id="UP000239485"/>
    </source>
</evidence>
<accession>A0A2S6ICA6</accession>
<evidence type="ECO:0000259" key="2">
    <source>
        <dbReference type="PROSITE" id="PS50887"/>
    </source>
</evidence>
<organism evidence="3 4">
    <name type="scientific">Kineococcus xinjiangensis</name>
    <dbReference type="NCBI Taxonomy" id="512762"/>
    <lineage>
        <taxon>Bacteria</taxon>
        <taxon>Bacillati</taxon>
        <taxon>Actinomycetota</taxon>
        <taxon>Actinomycetes</taxon>
        <taxon>Kineosporiales</taxon>
        <taxon>Kineosporiaceae</taxon>
        <taxon>Kineococcus</taxon>
    </lineage>
</organism>
<dbReference type="InterPro" id="IPR029016">
    <property type="entry name" value="GAF-like_dom_sf"/>
</dbReference>
<dbReference type="InterPro" id="IPR043128">
    <property type="entry name" value="Rev_trsase/Diguanyl_cyclase"/>
</dbReference>
<dbReference type="InterPro" id="IPR052155">
    <property type="entry name" value="Biofilm_reg_signaling"/>
</dbReference>
<dbReference type="Gene3D" id="3.20.20.450">
    <property type="entry name" value="EAL domain"/>
    <property type="match status" value="1"/>
</dbReference>
<dbReference type="InterPro" id="IPR001633">
    <property type="entry name" value="EAL_dom"/>
</dbReference>
<feature type="domain" description="GGDEF" evidence="2">
    <location>
        <begin position="215"/>
        <end position="352"/>
    </location>
</feature>
<dbReference type="NCBIfam" id="TIGR00254">
    <property type="entry name" value="GGDEF"/>
    <property type="match status" value="1"/>
</dbReference>
<keyword evidence="4" id="KW-1185">Reference proteome</keyword>
<protein>
    <submittedName>
        <fullName evidence="3">Diguanylate cyclase (GGDEF)-like protein</fullName>
    </submittedName>
</protein>
<dbReference type="InterPro" id="IPR003018">
    <property type="entry name" value="GAF"/>
</dbReference>
<evidence type="ECO:0000313" key="3">
    <source>
        <dbReference type="EMBL" id="PPK90885.1"/>
    </source>
</evidence>
<dbReference type="SMART" id="SM00052">
    <property type="entry name" value="EAL"/>
    <property type="match status" value="1"/>
</dbReference>
<dbReference type="SUPFAM" id="SSF55781">
    <property type="entry name" value="GAF domain-like"/>
    <property type="match status" value="1"/>
</dbReference>
<dbReference type="AlphaFoldDB" id="A0A2S6ICA6"/>
<gene>
    <name evidence="3" type="ORF">CLV92_12115</name>
</gene>
<dbReference type="PANTHER" id="PTHR44757:SF2">
    <property type="entry name" value="BIOFILM ARCHITECTURE MAINTENANCE PROTEIN MBAA"/>
    <property type="match status" value="1"/>
</dbReference>
<dbReference type="PROSITE" id="PS50883">
    <property type="entry name" value="EAL"/>
    <property type="match status" value="1"/>
</dbReference>
<feature type="domain" description="EAL" evidence="1">
    <location>
        <begin position="361"/>
        <end position="615"/>
    </location>
</feature>